<evidence type="ECO:0000256" key="1">
    <source>
        <dbReference type="ARBA" id="ARBA00004651"/>
    </source>
</evidence>
<dbReference type="GO" id="GO:0015347">
    <property type="term" value="F:sodium-independent organic anion transmembrane transporter activity"/>
    <property type="evidence" value="ECO:0007669"/>
    <property type="project" value="TreeGrafter"/>
</dbReference>
<dbReference type="SUPFAM" id="SSF100895">
    <property type="entry name" value="Kazal-type serine protease inhibitors"/>
    <property type="match status" value="1"/>
</dbReference>
<comment type="caution">
    <text evidence="11">The sequence shown here is derived from an EMBL/GenBank/DDBJ whole genome shotgun (WGS) entry which is preliminary data.</text>
</comment>
<feature type="transmembrane region" description="Helical" evidence="8">
    <location>
        <begin position="175"/>
        <end position="199"/>
    </location>
</feature>
<dbReference type="InterPro" id="IPR036058">
    <property type="entry name" value="Kazal_dom_sf"/>
</dbReference>
<dbReference type="SUPFAM" id="SSF103473">
    <property type="entry name" value="MFS general substrate transporter"/>
    <property type="match status" value="1"/>
</dbReference>
<dbReference type="NCBIfam" id="TIGR00805">
    <property type="entry name" value="oat"/>
    <property type="match status" value="1"/>
</dbReference>
<name>A0A8S4MU00_OWEFU</name>
<evidence type="ECO:0000256" key="8">
    <source>
        <dbReference type="RuleBase" id="RU362056"/>
    </source>
</evidence>
<feature type="transmembrane region" description="Helical" evidence="8">
    <location>
        <begin position="258"/>
        <end position="283"/>
    </location>
</feature>
<evidence type="ECO:0000256" key="4">
    <source>
        <dbReference type="ARBA" id="ARBA00022692"/>
    </source>
</evidence>
<evidence type="ECO:0000256" key="2">
    <source>
        <dbReference type="ARBA" id="ARBA00009657"/>
    </source>
</evidence>
<keyword evidence="7" id="KW-1015">Disulfide bond</keyword>
<proteinExistence type="inferred from homology"/>
<dbReference type="InterPro" id="IPR002350">
    <property type="entry name" value="Kazal_dom"/>
</dbReference>
<dbReference type="InterPro" id="IPR036259">
    <property type="entry name" value="MFS_trans_sf"/>
</dbReference>
<dbReference type="GO" id="GO:0016323">
    <property type="term" value="C:basolateral plasma membrane"/>
    <property type="evidence" value="ECO:0007669"/>
    <property type="project" value="TreeGrafter"/>
</dbReference>
<evidence type="ECO:0000256" key="5">
    <source>
        <dbReference type="ARBA" id="ARBA00022989"/>
    </source>
</evidence>
<feature type="transmembrane region" description="Helical" evidence="8">
    <location>
        <begin position="332"/>
        <end position="354"/>
    </location>
</feature>
<sequence>MDETEKPQNGHMPTVKTIEPDEVQPLLYGWGGFTPKWLQKINKSWCFLICLCLMNFCMSGSVNGLIGTNLSSIERRYDLNSTVSGLIVSAYDICCAVLVLFVGYFGATAHKPKWCAVGVFGTGLGSLVFILPHIATGPYQYAASGQSENLCIPGRNDSYDMCGDESQGSLSNWGYVFFIGNFLHGTGSIFMYTVGVAFLDETTTRDMAALFIGIFYGMGVIGPAVGYALGGALLQIFVDTGKVDMSKVGITSSDPRWIGAWWLGFAIFGSITLCLVIPFAGFARDIPGAKEIRENKKSETHKADNTDAPLLETSRHIRDLPRSVWMLIKNPAYLFSTGYSLTEAVLISGFSAFGPKYLENQFHLNGGFAGMLFGIIAVPGGAGGTIFGGYIIKRFNMTCTQMVKLQFLLAVLSMCMAPLFFAKCDELPFVGVNRPYNNSVLRKENFTEVCNTGCECSNMRQEPICGRDGNMYFSPCYAGCLDMDNSNPKRFFNCSCIPSPDFTTHGAEQSVCASNCTLLPLFIILWFIVMFFTFTGNVLNVNFILRVVPSDERTTAVGIQSTVLRLLGTVPGNILFGAALDRACVLWSTTCSGRGSCSTYDNFNMAVYMSVIGVCFKFGSSFFTFLAWRFYKPPDDVKDLAEVKEIKEAENDNNNYANIDEANELKKTKDNGIVRSIKAILWSNMLDESTSL</sequence>
<evidence type="ECO:0000259" key="9">
    <source>
        <dbReference type="PROSITE" id="PS50850"/>
    </source>
</evidence>
<feature type="transmembrane region" description="Helical" evidence="8">
    <location>
        <begin position="211"/>
        <end position="238"/>
    </location>
</feature>
<organism evidence="11 12">
    <name type="scientific">Owenia fusiformis</name>
    <name type="common">Polychaete worm</name>
    <dbReference type="NCBI Taxonomy" id="6347"/>
    <lineage>
        <taxon>Eukaryota</taxon>
        <taxon>Metazoa</taxon>
        <taxon>Spiralia</taxon>
        <taxon>Lophotrochozoa</taxon>
        <taxon>Annelida</taxon>
        <taxon>Polychaeta</taxon>
        <taxon>Sedentaria</taxon>
        <taxon>Canalipalpata</taxon>
        <taxon>Sabellida</taxon>
        <taxon>Oweniida</taxon>
        <taxon>Oweniidae</taxon>
        <taxon>Owenia</taxon>
    </lineage>
</organism>
<dbReference type="Gene3D" id="1.20.1250.20">
    <property type="entry name" value="MFS general substrate transporter like domains"/>
    <property type="match status" value="1"/>
</dbReference>
<feature type="transmembrane region" description="Helical" evidence="8">
    <location>
        <begin position="518"/>
        <end position="541"/>
    </location>
</feature>
<feature type="transmembrane region" description="Helical" evidence="8">
    <location>
        <begin position="403"/>
        <end position="421"/>
    </location>
</feature>
<dbReference type="Pfam" id="PF07648">
    <property type="entry name" value="Kazal_2"/>
    <property type="match status" value="1"/>
</dbReference>
<reference evidence="11" key="1">
    <citation type="submission" date="2022-03" db="EMBL/GenBank/DDBJ databases">
        <authorList>
            <person name="Martin C."/>
        </authorList>
    </citation>
    <scope>NUCLEOTIDE SEQUENCE</scope>
</reference>
<dbReference type="Pfam" id="PF03137">
    <property type="entry name" value="OATP"/>
    <property type="match status" value="1"/>
</dbReference>
<dbReference type="OrthoDB" id="5062115at2759"/>
<comment type="caution">
    <text evidence="8">Lacks conserved residue(s) required for the propagation of feature annotation.</text>
</comment>
<comment type="similarity">
    <text evidence="2 8">Belongs to the organo anion transporter (TC 2.A.60) family.</text>
</comment>
<dbReference type="PROSITE" id="PS51465">
    <property type="entry name" value="KAZAL_2"/>
    <property type="match status" value="1"/>
</dbReference>
<feature type="transmembrane region" description="Helical" evidence="8">
    <location>
        <begin position="366"/>
        <end position="391"/>
    </location>
</feature>
<keyword evidence="4 8" id="KW-0812">Transmembrane</keyword>
<keyword evidence="6 8" id="KW-0472">Membrane</keyword>
<dbReference type="GO" id="GO:0006811">
    <property type="term" value="P:monoatomic ion transport"/>
    <property type="evidence" value="ECO:0007669"/>
    <property type="project" value="UniProtKB-KW"/>
</dbReference>
<evidence type="ECO:0000256" key="7">
    <source>
        <dbReference type="ARBA" id="ARBA00023157"/>
    </source>
</evidence>
<evidence type="ECO:0000313" key="11">
    <source>
        <dbReference type="EMBL" id="CAH1772289.1"/>
    </source>
</evidence>
<keyword evidence="8" id="KW-0813">Transport</keyword>
<comment type="subcellular location">
    <subcellularLocation>
        <location evidence="1 8">Cell membrane</location>
        <topology evidence="1 8">Multi-pass membrane protein</topology>
    </subcellularLocation>
</comment>
<feature type="transmembrane region" description="Helical" evidence="8">
    <location>
        <begin position="45"/>
        <end position="66"/>
    </location>
</feature>
<keyword evidence="3" id="KW-1003">Cell membrane</keyword>
<keyword evidence="8" id="KW-0406">Ion transport</keyword>
<dbReference type="GO" id="GO:0043252">
    <property type="term" value="P:sodium-independent organic anion transport"/>
    <property type="evidence" value="ECO:0007669"/>
    <property type="project" value="TreeGrafter"/>
</dbReference>
<evidence type="ECO:0000259" key="10">
    <source>
        <dbReference type="PROSITE" id="PS51465"/>
    </source>
</evidence>
<dbReference type="PROSITE" id="PS50850">
    <property type="entry name" value="MFS"/>
    <property type="match status" value="1"/>
</dbReference>
<dbReference type="InterPro" id="IPR020846">
    <property type="entry name" value="MFS_dom"/>
</dbReference>
<protein>
    <recommendedName>
        <fullName evidence="8">Solute carrier organic anion transporter family member</fullName>
    </recommendedName>
</protein>
<feature type="transmembrane region" description="Helical" evidence="8">
    <location>
        <begin position="605"/>
        <end position="628"/>
    </location>
</feature>
<keyword evidence="12" id="KW-1185">Reference proteome</keyword>
<dbReference type="EMBL" id="CAIIXF020000001">
    <property type="protein sequence ID" value="CAH1772289.1"/>
    <property type="molecule type" value="Genomic_DNA"/>
</dbReference>
<dbReference type="PANTHER" id="PTHR11388">
    <property type="entry name" value="ORGANIC ANION TRANSPORTER"/>
    <property type="match status" value="1"/>
</dbReference>
<dbReference type="AlphaFoldDB" id="A0A8S4MU00"/>
<gene>
    <name evidence="11" type="ORF">OFUS_LOCUS71</name>
</gene>
<dbReference type="PANTHER" id="PTHR11388:SF100">
    <property type="entry name" value="SOLUTE CARRIER ORGANIC ANION TRANSPORTER FAMILY MEMBER 4A1"/>
    <property type="match status" value="1"/>
</dbReference>
<feature type="domain" description="Kazal-like" evidence="10">
    <location>
        <begin position="444"/>
        <end position="495"/>
    </location>
</feature>
<dbReference type="InterPro" id="IPR004156">
    <property type="entry name" value="OATP"/>
</dbReference>
<evidence type="ECO:0000313" key="12">
    <source>
        <dbReference type="Proteomes" id="UP000749559"/>
    </source>
</evidence>
<feature type="transmembrane region" description="Helical" evidence="8">
    <location>
        <begin position="86"/>
        <end position="107"/>
    </location>
</feature>
<evidence type="ECO:0000256" key="3">
    <source>
        <dbReference type="ARBA" id="ARBA00022475"/>
    </source>
</evidence>
<feature type="domain" description="Major facilitator superfamily (MFS) profile" evidence="9">
    <location>
        <begin position="48"/>
        <end position="631"/>
    </location>
</feature>
<evidence type="ECO:0000256" key="6">
    <source>
        <dbReference type="ARBA" id="ARBA00023136"/>
    </source>
</evidence>
<dbReference type="Proteomes" id="UP000749559">
    <property type="component" value="Unassembled WGS sequence"/>
</dbReference>
<feature type="transmembrane region" description="Helical" evidence="8">
    <location>
        <begin position="114"/>
        <end position="135"/>
    </location>
</feature>
<accession>A0A8S4MU00</accession>
<keyword evidence="5 8" id="KW-1133">Transmembrane helix</keyword>